<comment type="similarity">
    <text evidence="1">Belongs to the UDP-glycosyltransferase family.</text>
</comment>
<sequence length="325" mass="35776">MGSYGLMAETKSHAVCIPYPAQGHINRMLQLAKLLHHKGFHITFVNTEYNHRRLLNSPGPNALDGLPSFQFKTIPDGVPPTDTNSTQDIPALCQSTRKYCLPHFRELLGKLNSEADSPPVSCVVSDGVMSFTLDAAEELGVPGYTLEAHAEAAHKTDDKEDDGDLSYSHGKKVYTDYSIIGIPGDGRCMFRSVAHGACLRAGKSVPSPSLQRELADDLRARVADEFIKRREETEGFVEGDFDTYVSHIRKPHVWGGEPELSMASHVLEMPITVYMYDEKAGGLITIAGYGRQEYGKENPIRVLYHGFGHYDALQIPGKSGGKSKL</sequence>
<dbReference type="AlphaFoldDB" id="A0A2P6RDS0"/>
<dbReference type="EMBL" id="PDCK01000041">
    <property type="protein sequence ID" value="PRQ44568.1"/>
    <property type="molecule type" value="Genomic_DNA"/>
</dbReference>
<dbReference type="PROSITE" id="PS50802">
    <property type="entry name" value="OTU"/>
    <property type="match status" value="1"/>
</dbReference>
<evidence type="ECO:0000313" key="4">
    <source>
        <dbReference type="Proteomes" id="UP000238479"/>
    </source>
</evidence>
<dbReference type="Pfam" id="PF02338">
    <property type="entry name" value="OTU"/>
    <property type="match status" value="1"/>
</dbReference>
<evidence type="ECO:0000313" key="3">
    <source>
        <dbReference type="EMBL" id="PRQ44568.1"/>
    </source>
</evidence>
<dbReference type="InterPro" id="IPR058980">
    <property type="entry name" value="Glyco_transf_N"/>
</dbReference>
<reference evidence="3 4" key="1">
    <citation type="journal article" date="2018" name="Nat. Genet.">
        <title>The Rosa genome provides new insights in the design of modern roses.</title>
        <authorList>
            <person name="Bendahmane M."/>
        </authorList>
    </citation>
    <scope>NUCLEOTIDE SEQUENCE [LARGE SCALE GENOMIC DNA]</scope>
    <source>
        <strain evidence="4">cv. Old Blush</strain>
    </source>
</reference>
<dbReference type="Gramene" id="PRQ44568">
    <property type="protein sequence ID" value="PRQ44568"/>
    <property type="gene ID" value="RchiOBHm_Chr3g0480671"/>
</dbReference>
<dbReference type="Gene3D" id="3.40.50.2000">
    <property type="entry name" value="Glycogen Phosphorylase B"/>
    <property type="match status" value="1"/>
</dbReference>
<dbReference type="Proteomes" id="UP000238479">
    <property type="component" value="Chromosome 3"/>
</dbReference>
<dbReference type="CDD" id="cd22760">
    <property type="entry name" value="OTU_plant_OTU4-like"/>
    <property type="match status" value="1"/>
</dbReference>
<dbReference type="Pfam" id="PF26168">
    <property type="entry name" value="Glyco_transf_N"/>
    <property type="match status" value="1"/>
</dbReference>
<feature type="domain" description="OTU" evidence="2">
    <location>
        <begin position="177"/>
        <end position="316"/>
    </location>
</feature>
<evidence type="ECO:0000256" key="1">
    <source>
        <dbReference type="ARBA" id="ARBA00009995"/>
    </source>
</evidence>
<dbReference type="InterPro" id="IPR047947">
    <property type="entry name" value="OTU4_OTU"/>
</dbReference>
<dbReference type="PANTHER" id="PTHR11926:SF774">
    <property type="entry name" value="UDP-GLYCOSYLTRANSFERASE 85A1-RELATED"/>
    <property type="match status" value="1"/>
</dbReference>
<dbReference type="InterPro" id="IPR038765">
    <property type="entry name" value="Papain-like_cys_pep_sf"/>
</dbReference>
<protein>
    <submittedName>
        <fullName evidence="3">Putative OTU domain-containing protein</fullName>
    </submittedName>
</protein>
<dbReference type="SUPFAM" id="SSF53756">
    <property type="entry name" value="UDP-Glycosyltransferase/glycogen phosphorylase"/>
    <property type="match status" value="1"/>
</dbReference>
<dbReference type="SUPFAM" id="SSF54001">
    <property type="entry name" value="Cysteine proteinases"/>
    <property type="match status" value="1"/>
</dbReference>
<organism evidence="3 4">
    <name type="scientific">Rosa chinensis</name>
    <name type="common">China rose</name>
    <dbReference type="NCBI Taxonomy" id="74649"/>
    <lineage>
        <taxon>Eukaryota</taxon>
        <taxon>Viridiplantae</taxon>
        <taxon>Streptophyta</taxon>
        <taxon>Embryophyta</taxon>
        <taxon>Tracheophyta</taxon>
        <taxon>Spermatophyta</taxon>
        <taxon>Magnoliopsida</taxon>
        <taxon>eudicotyledons</taxon>
        <taxon>Gunneridae</taxon>
        <taxon>Pentapetalae</taxon>
        <taxon>rosids</taxon>
        <taxon>fabids</taxon>
        <taxon>Rosales</taxon>
        <taxon>Rosaceae</taxon>
        <taxon>Rosoideae</taxon>
        <taxon>Rosoideae incertae sedis</taxon>
        <taxon>Rosa</taxon>
    </lineage>
</organism>
<dbReference type="InterPro" id="IPR003323">
    <property type="entry name" value="OTU_dom"/>
</dbReference>
<dbReference type="FunFam" id="3.90.70.80:FF:000007">
    <property type="entry name" value="OTU domain-containing protein"/>
    <property type="match status" value="1"/>
</dbReference>
<dbReference type="STRING" id="74649.A0A2P6RDS0"/>
<dbReference type="GO" id="GO:0080044">
    <property type="term" value="F:quercetin 7-O-glucosyltransferase activity"/>
    <property type="evidence" value="ECO:0007669"/>
    <property type="project" value="TreeGrafter"/>
</dbReference>
<accession>A0A2P6RDS0</accession>
<gene>
    <name evidence="3" type="ORF">RchiOBHm_Chr3g0480671</name>
</gene>
<name>A0A2P6RDS0_ROSCH</name>
<dbReference type="GO" id="GO:0080043">
    <property type="term" value="F:quercetin 3-O-glucosyltransferase activity"/>
    <property type="evidence" value="ECO:0007669"/>
    <property type="project" value="TreeGrafter"/>
</dbReference>
<proteinExistence type="inferred from homology"/>
<dbReference type="Gene3D" id="3.90.70.80">
    <property type="match status" value="1"/>
</dbReference>
<dbReference type="PANTHER" id="PTHR11926">
    <property type="entry name" value="GLUCOSYL/GLUCURONOSYL TRANSFERASES"/>
    <property type="match status" value="1"/>
</dbReference>
<keyword evidence="4" id="KW-1185">Reference proteome</keyword>
<comment type="caution">
    <text evidence="3">The sequence shown here is derived from an EMBL/GenBank/DDBJ whole genome shotgun (WGS) entry which is preliminary data.</text>
</comment>
<evidence type="ECO:0000259" key="2">
    <source>
        <dbReference type="PROSITE" id="PS50802"/>
    </source>
</evidence>